<accession>A0A9P9WLC6</accession>
<keyword evidence="2" id="KW-0732">Signal</keyword>
<dbReference type="AlphaFoldDB" id="A0A9P9WLC6"/>
<keyword evidence="4" id="KW-1185">Reference proteome</keyword>
<evidence type="ECO:0000256" key="2">
    <source>
        <dbReference type="SAM" id="SignalP"/>
    </source>
</evidence>
<evidence type="ECO:0000313" key="3">
    <source>
        <dbReference type="EMBL" id="KAI1868811.1"/>
    </source>
</evidence>
<feature type="compositionally biased region" description="Basic and acidic residues" evidence="1">
    <location>
        <begin position="238"/>
        <end position="248"/>
    </location>
</feature>
<name>A0A9P9WLC6_9PEZI</name>
<feature type="compositionally biased region" description="Basic and acidic residues" evidence="1">
    <location>
        <begin position="270"/>
        <end position="281"/>
    </location>
</feature>
<feature type="compositionally biased region" description="Basic and acidic residues" evidence="1">
    <location>
        <begin position="206"/>
        <end position="220"/>
    </location>
</feature>
<feature type="chain" id="PRO_5040128889" evidence="2">
    <location>
        <begin position="35"/>
        <end position="289"/>
    </location>
</feature>
<feature type="compositionally biased region" description="Polar residues" evidence="1">
    <location>
        <begin position="225"/>
        <end position="236"/>
    </location>
</feature>
<feature type="signal peptide" evidence="2">
    <location>
        <begin position="1"/>
        <end position="34"/>
    </location>
</feature>
<gene>
    <name evidence="3" type="ORF">JX265_006790</name>
</gene>
<proteinExistence type="predicted"/>
<feature type="region of interest" description="Disordered" evidence="1">
    <location>
        <begin position="204"/>
        <end position="250"/>
    </location>
</feature>
<evidence type="ECO:0000313" key="4">
    <source>
        <dbReference type="Proteomes" id="UP000829685"/>
    </source>
</evidence>
<organism evidence="3 4">
    <name type="scientific">Neoarthrinium moseri</name>
    <dbReference type="NCBI Taxonomy" id="1658444"/>
    <lineage>
        <taxon>Eukaryota</taxon>
        <taxon>Fungi</taxon>
        <taxon>Dikarya</taxon>
        <taxon>Ascomycota</taxon>
        <taxon>Pezizomycotina</taxon>
        <taxon>Sordariomycetes</taxon>
        <taxon>Xylariomycetidae</taxon>
        <taxon>Amphisphaeriales</taxon>
        <taxon>Apiosporaceae</taxon>
        <taxon>Neoarthrinium</taxon>
    </lineage>
</organism>
<feature type="region of interest" description="Disordered" evidence="1">
    <location>
        <begin position="268"/>
        <end position="289"/>
    </location>
</feature>
<evidence type="ECO:0000256" key="1">
    <source>
        <dbReference type="SAM" id="MobiDB-lite"/>
    </source>
</evidence>
<reference evidence="3" key="1">
    <citation type="submission" date="2021-03" db="EMBL/GenBank/DDBJ databases">
        <title>Revisited historic fungal species revealed as producer of novel bioactive compounds through whole genome sequencing and comparative genomics.</title>
        <authorList>
            <person name="Vignolle G.A."/>
            <person name="Hochenegger N."/>
            <person name="Mach R.L."/>
            <person name="Mach-Aigner A.R."/>
            <person name="Javad Rahimi M."/>
            <person name="Salim K.A."/>
            <person name="Chan C.M."/>
            <person name="Lim L.B.L."/>
            <person name="Cai F."/>
            <person name="Druzhinina I.S."/>
            <person name="U'Ren J.M."/>
            <person name="Derntl C."/>
        </authorList>
    </citation>
    <scope>NUCLEOTIDE SEQUENCE</scope>
    <source>
        <strain evidence="3">TUCIM 5799</strain>
    </source>
</reference>
<protein>
    <submittedName>
        <fullName evidence="3">Uncharacterized protein</fullName>
    </submittedName>
</protein>
<dbReference type="Proteomes" id="UP000829685">
    <property type="component" value="Unassembled WGS sequence"/>
</dbReference>
<dbReference type="EMBL" id="JAFIMR010000016">
    <property type="protein sequence ID" value="KAI1868811.1"/>
    <property type="molecule type" value="Genomic_DNA"/>
</dbReference>
<comment type="caution">
    <text evidence="3">The sequence shown here is derived from an EMBL/GenBank/DDBJ whole genome shotgun (WGS) entry which is preliminary data.</text>
</comment>
<sequence>MLHVMAGTLGHSAKAAASLWYILTLALLAKDASSTVVCGYEGGWALRSDSGSCPSEAPVHCSDGIQPRCCPSGLKCNGTGDFTDNYCCEESHDCSQQASDSPKVRDFQSPKTAKCTSNLRCSQCPDSDWILWGGDGTLRYGLLQRQDAGGGLHDDNREEPTHEPHVRLYCADDAVLHHRWHHFRWTDKLCPCVHTNGAISVQYSRQRADATGRDRRDHSRVCRGSRTSGPSHNSINLEEEKGKEESRAECASCDRPISITRYGASGAHLLQRDEHGEERAQRVGRLPAT</sequence>